<dbReference type="EMBL" id="AAYA01000021">
    <property type="protein sequence ID" value="EBA05874.1"/>
    <property type="molecule type" value="Genomic_DNA"/>
</dbReference>
<keyword evidence="3" id="KW-1185">Reference proteome</keyword>
<keyword evidence="1" id="KW-0812">Transmembrane</keyword>
<protein>
    <submittedName>
        <fullName evidence="2">Uncharacterized protein</fullName>
    </submittedName>
</protein>
<dbReference type="AlphaFoldDB" id="A3KA83"/>
<proteinExistence type="predicted"/>
<feature type="transmembrane region" description="Helical" evidence="1">
    <location>
        <begin position="34"/>
        <end position="52"/>
    </location>
</feature>
<gene>
    <name evidence="2" type="ORF">SSE37_15658</name>
</gene>
<organism evidence="2 3">
    <name type="scientific">Sagittula stellata (strain ATCC 700073 / DSM 11524 / E-37)</name>
    <dbReference type="NCBI Taxonomy" id="388399"/>
    <lineage>
        <taxon>Bacteria</taxon>
        <taxon>Pseudomonadati</taxon>
        <taxon>Pseudomonadota</taxon>
        <taxon>Alphaproteobacteria</taxon>
        <taxon>Rhodobacterales</taxon>
        <taxon>Roseobacteraceae</taxon>
        <taxon>Sagittula</taxon>
    </lineage>
</organism>
<name>A3KA83_SAGS3</name>
<evidence type="ECO:0000313" key="3">
    <source>
        <dbReference type="Proteomes" id="UP000005713"/>
    </source>
</evidence>
<keyword evidence="1" id="KW-0472">Membrane</keyword>
<evidence type="ECO:0000256" key="1">
    <source>
        <dbReference type="SAM" id="Phobius"/>
    </source>
</evidence>
<reference evidence="2 3" key="1">
    <citation type="submission" date="2006-06" db="EMBL/GenBank/DDBJ databases">
        <authorList>
            <person name="Moran M.A."/>
            <person name="Ferriera S."/>
            <person name="Johnson J."/>
            <person name="Kravitz S."/>
            <person name="Beeson K."/>
            <person name="Sutton G."/>
            <person name="Rogers Y.-H."/>
            <person name="Friedman R."/>
            <person name="Frazier M."/>
            <person name="Venter J.C."/>
        </authorList>
    </citation>
    <scope>NUCLEOTIDE SEQUENCE [LARGE SCALE GENOMIC DNA]</scope>
    <source>
        <strain evidence="2 3">E-37</strain>
    </source>
</reference>
<comment type="caution">
    <text evidence="2">The sequence shown here is derived from an EMBL/GenBank/DDBJ whole genome shotgun (WGS) entry which is preliminary data.</text>
</comment>
<keyword evidence="1" id="KW-1133">Transmembrane helix</keyword>
<dbReference type="eggNOG" id="ENOG5031D8Q">
    <property type="taxonomic scope" value="Bacteria"/>
</dbReference>
<dbReference type="Proteomes" id="UP000005713">
    <property type="component" value="Unassembled WGS sequence"/>
</dbReference>
<sequence>MLNQKVRLFFSGLAAAPVLTVALASVSNDMGTFLGGSAALVGITSIAATVRWRPLNLVRRKLVSFGNPRALRHTPRGMPPAERQREVVSRAMSPVQHGPIDDRPISREEAVAWILHRSLSAWTGDRPEIALATISSHRLLTLYLMSRLLTSSPGEAGELAQHFRRPDAVLSMRDEVDKLARNRDEWDRDQRVWTATHWLWTSQTQDKAPGSLSKALALLGPPDIDLWHRVVTEHDPASPEQVTAAFWCLRQPACDRATVAAFLAGIVLDGRLVAAARAGDTEFLNEARSLIERWNAGVYKTGDLALAPPQGSTDPAARLADTLRQLEQITGDRWPAPAGVFTAREGRTPRPRTAWDLSTGRLASEPQRRHYVEAQPVMLPAQNPF</sequence>
<accession>A3KA83</accession>
<evidence type="ECO:0000313" key="2">
    <source>
        <dbReference type="EMBL" id="EBA05874.1"/>
    </source>
</evidence>